<gene>
    <name evidence="3" type="ORF">EDS130_LOCUS44467</name>
    <name evidence="4" type="ORF">XAT740_LOCUS44402</name>
</gene>
<organism evidence="3 6">
    <name type="scientific">Adineta ricciae</name>
    <name type="common">Rotifer</name>
    <dbReference type="NCBI Taxonomy" id="249248"/>
    <lineage>
        <taxon>Eukaryota</taxon>
        <taxon>Metazoa</taxon>
        <taxon>Spiralia</taxon>
        <taxon>Gnathifera</taxon>
        <taxon>Rotifera</taxon>
        <taxon>Eurotatoria</taxon>
        <taxon>Bdelloidea</taxon>
        <taxon>Adinetida</taxon>
        <taxon>Adinetidae</taxon>
        <taxon>Adineta</taxon>
    </lineage>
</organism>
<dbReference type="Gene3D" id="3.80.10.10">
    <property type="entry name" value="Ribonuclease Inhibitor"/>
    <property type="match status" value="1"/>
</dbReference>
<dbReference type="SUPFAM" id="SSF52047">
    <property type="entry name" value="RNI-like"/>
    <property type="match status" value="1"/>
</dbReference>
<protein>
    <recommendedName>
        <fullName evidence="2">F-box domain-containing protein</fullName>
    </recommendedName>
</protein>
<sequence>MPCLLNRLPKEILFEIFSYFPPLEISYSFSNVNKHVNKVLCDYNLRYSIDLRFMSQEMFDSLKNHLRPERVIHLKMSNEEGVSPKMQYFLSLFDLKSFRNLRSINVYNVTNENIDLFVFQLKRLPANHLTSLHLSDIYSGDRFYQLIDLHSKSLRTLSVDQGSILNRNIFPKNLQNLKLYSIDNFYLKTILQRLHRNSLIELYIQFDFNKFSTKQLLSSFQRHSQSLNRLFININQISILTLKRLVLALNNLKRLELDCYYPGDLLDGSQWEQFAAGLEKLDFHIGCVRTDHESLCRIINSFRSPFWCEKKRWWVALIGNHICSIPKFSPTTLEIKSEDDFFPNYSTAPLSVFFSKVAHLLFRKFFNGFTRPIDYRFRQAKGVRFWYKTRVIKPDVLSLFLDLHQIEEVEIEKLDIDTCILLEQMPNVHSLQFNALEDGLSACFPRIRSIEFSSYSNPVSGEIVEQFYRLFPKVEDLLIDIETRIDMYNLINRLQHLVKAHFRTNHVKRSTLLAELFQKTRLTTKNAKVSQEISQLSSGRSFRRLNPLKSESDPAARKWSENEPNRPEPTVP</sequence>
<dbReference type="Proteomes" id="UP000663828">
    <property type="component" value="Unassembled WGS sequence"/>
</dbReference>
<evidence type="ECO:0000313" key="6">
    <source>
        <dbReference type="Proteomes" id="UP000663852"/>
    </source>
</evidence>
<dbReference type="EMBL" id="CAJNOR010005625">
    <property type="protein sequence ID" value="CAF1570136.1"/>
    <property type="molecule type" value="Genomic_DNA"/>
</dbReference>
<feature type="region of interest" description="Disordered" evidence="1">
    <location>
        <begin position="535"/>
        <end position="572"/>
    </location>
</feature>
<evidence type="ECO:0000259" key="2">
    <source>
        <dbReference type="PROSITE" id="PS50181"/>
    </source>
</evidence>
<dbReference type="EMBL" id="CAJNOJ010000861">
    <property type="protein sequence ID" value="CAF1529619.1"/>
    <property type="molecule type" value="Genomic_DNA"/>
</dbReference>
<accession>A0A815VJB3</accession>
<keyword evidence="5" id="KW-1185">Reference proteome</keyword>
<evidence type="ECO:0000256" key="1">
    <source>
        <dbReference type="SAM" id="MobiDB-lite"/>
    </source>
</evidence>
<reference evidence="3" key="1">
    <citation type="submission" date="2021-02" db="EMBL/GenBank/DDBJ databases">
        <authorList>
            <person name="Nowell W R."/>
        </authorList>
    </citation>
    <scope>NUCLEOTIDE SEQUENCE</scope>
</reference>
<evidence type="ECO:0000313" key="5">
    <source>
        <dbReference type="Proteomes" id="UP000663828"/>
    </source>
</evidence>
<comment type="caution">
    <text evidence="3">The sequence shown here is derived from an EMBL/GenBank/DDBJ whole genome shotgun (WGS) entry which is preliminary data.</text>
</comment>
<dbReference type="InterPro" id="IPR001810">
    <property type="entry name" value="F-box_dom"/>
</dbReference>
<feature type="domain" description="F-box" evidence="2">
    <location>
        <begin position="2"/>
        <end position="49"/>
    </location>
</feature>
<dbReference type="PROSITE" id="PS50181">
    <property type="entry name" value="FBOX"/>
    <property type="match status" value="1"/>
</dbReference>
<dbReference type="OrthoDB" id="10535948at2759"/>
<evidence type="ECO:0000313" key="4">
    <source>
        <dbReference type="EMBL" id="CAF1570136.1"/>
    </source>
</evidence>
<evidence type="ECO:0000313" key="3">
    <source>
        <dbReference type="EMBL" id="CAF1529619.1"/>
    </source>
</evidence>
<dbReference type="InterPro" id="IPR036047">
    <property type="entry name" value="F-box-like_dom_sf"/>
</dbReference>
<proteinExistence type="predicted"/>
<dbReference type="SUPFAM" id="SSF81383">
    <property type="entry name" value="F-box domain"/>
    <property type="match status" value="1"/>
</dbReference>
<feature type="compositionally biased region" description="Basic and acidic residues" evidence="1">
    <location>
        <begin position="550"/>
        <end position="566"/>
    </location>
</feature>
<dbReference type="AlphaFoldDB" id="A0A815VJB3"/>
<dbReference type="InterPro" id="IPR032675">
    <property type="entry name" value="LRR_dom_sf"/>
</dbReference>
<dbReference type="Proteomes" id="UP000663852">
    <property type="component" value="Unassembled WGS sequence"/>
</dbReference>
<name>A0A815VJB3_ADIRI</name>